<evidence type="ECO:0000256" key="3">
    <source>
        <dbReference type="ARBA" id="ARBA00012535"/>
    </source>
</evidence>
<evidence type="ECO:0000256" key="7">
    <source>
        <dbReference type="SAM" id="SignalP"/>
    </source>
</evidence>
<dbReference type="InterPro" id="IPR002937">
    <property type="entry name" value="Amino_oxidase"/>
</dbReference>
<dbReference type="Proteomes" id="UP000035579">
    <property type="component" value="Chromosome"/>
</dbReference>
<dbReference type="PANTHER" id="PTHR10742:SF410">
    <property type="entry name" value="LYSINE-SPECIFIC HISTONE DEMETHYLASE 2"/>
    <property type="match status" value="1"/>
</dbReference>
<dbReference type="RefSeq" id="WP_169800684.1">
    <property type="nucleotide sequence ID" value="NZ_CP011509.1"/>
</dbReference>
<dbReference type="Proteomes" id="UP000256345">
    <property type="component" value="Unassembled WGS sequence"/>
</dbReference>
<dbReference type="EC" id="1.13.12.3" evidence="3"/>
<evidence type="ECO:0000256" key="1">
    <source>
        <dbReference type="ARBA" id="ARBA00004814"/>
    </source>
</evidence>
<comment type="catalytic activity">
    <reaction evidence="6">
        <text>L-tryptophan + O2 = indole-3-acetamide + CO2 + H2O</text>
        <dbReference type="Rhea" id="RHEA:16165"/>
        <dbReference type="ChEBI" id="CHEBI:15377"/>
        <dbReference type="ChEBI" id="CHEBI:15379"/>
        <dbReference type="ChEBI" id="CHEBI:16031"/>
        <dbReference type="ChEBI" id="CHEBI:16526"/>
        <dbReference type="ChEBI" id="CHEBI:57912"/>
        <dbReference type="EC" id="1.13.12.3"/>
    </reaction>
</comment>
<protein>
    <recommendedName>
        <fullName evidence="4">Tryptophan 2-monooxygenase</fullName>
        <ecNumber evidence="3">1.13.12.3</ecNumber>
    </recommendedName>
</protein>
<evidence type="ECO:0000313" key="9">
    <source>
        <dbReference type="EMBL" id="AKJ01415.1"/>
    </source>
</evidence>
<dbReference type="Pfam" id="PF01593">
    <property type="entry name" value="Amino_oxidase"/>
    <property type="match status" value="1"/>
</dbReference>
<feature type="signal peptide" evidence="7">
    <location>
        <begin position="1"/>
        <end position="21"/>
    </location>
</feature>
<dbReference type="PANTHER" id="PTHR10742">
    <property type="entry name" value="FLAVIN MONOAMINE OXIDASE"/>
    <property type="match status" value="1"/>
</dbReference>
<organism evidence="9 11">
    <name type="scientific">Archangium gephyra</name>
    <dbReference type="NCBI Taxonomy" id="48"/>
    <lineage>
        <taxon>Bacteria</taxon>
        <taxon>Pseudomonadati</taxon>
        <taxon>Myxococcota</taxon>
        <taxon>Myxococcia</taxon>
        <taxon>Myxococcales</taxon>
        <taxon>Cystobacterineae</taxon>
        <taxon>Archangiaceae</taxon>
        <taxon>Archangium</taxon>
    </lineage>
</organism>
<comment type="similarity">
    <text evidence="2">Belongs to the tryptophan 2-monooxygenase family.</text>
</comment>
<dbReference type="GO" id="GO:0050361">
    <property type="term" value="F:tryptophan 2-monooxygenase activity"/>
    <property type="evidence" value="ECO:0007669"/>
    <property type="project" value="UniProtKB-EC"/>
</dbReference>
<dbReference type="EMBL" id="QUMU01000003">
    <property type="protein sequence ID" value="REG34229.1"/>
    <property type="molecule type" value="Genomic_DNA"/>
</dbReference>
<proteinExistence type="inferred from homology"/>
<reference evidence="10 12" key="2">
    <citation type="submission" date="2018-08" db="EMBL/GenBank/DDBJ databases">
        <title>Genomic Encyclopedia of Archaeal and Bacterial Type Strains, Phase II (KMG-II): from individual species to whole genera.</title>
        <authorList>
            <person name="Goeker M."/>
        </authorList>
    </citation>
    <scope>NUCLEOTIDE SEQUENCE [LARGE SCALE GENOMIC DNA]</scope>
    <source>
        <strain evidence="10 12">DSM 2261</strain>
    </source>
</reference>
<evidence type="ECO:0000256" key="6">
    <source>
        <dbReference type="ARBA" id="ARBA00047321"/>
    </source>
</evidence>
<evidence type="ECO:0000256" key="4">
    <source>
        <dbReference type="ARBA" id="ARBA00017871"/>
    </source>
</evidence>
<keyword evidence="5" id="KW-0073">Auxin biosynthesis</keyword>
<dbReference type="Gene3D" id="3.50.50.60">
    <property type="entry name" value="FAD/NAD(P)-binding domain"/>
    <property type="match status" value="1"/>
</dbReference>
<evidence type="ECO:0000256" key="2">
    <source>
        <dbReference type="ARBA" id="ARBA00005833"/>
    </source>
</evidence>
<evidence type="ECO:0000256" key="5">
    <source>
        <dbReference type="ARBA" id="ARBA00023070"/>
    </source>
</evidence>
<dbReference type="InterPro" id="IPR050281">
    <property type="entry name" value="Flavin_monoamine_oxidase"/>
</dbReference>
<dbReference type="KEGG" id="age:AA314_03041"/>
<feature type="domain" description="Amine oxidase" evidence="8">
    <location>
        <begin position="51"/>
        <end position="493"/>
    </location>
</feature>
<feature type="chain" id="PRO_5042161836" description="Tryptophan 2-monooxygenase" evidence="7">
    <location>
        <begin position="22"/>
        <end position="521"/>
    </location>
</feature>
<dbReference type="InterPro" id="IPR036188">
    <property type="entry name" value="FAD/NAD-bd_sf"/>
</dbReference>
<name>A0AAC8Q5J2_9BACT</name>
<comment type="pathway">
    <text evidence="1">Plant hormone metabolism; auxin biosynthesis.</text>
</comment>
<dbReference type="EMBL" id="CP011509">
    <property type="protein sequence ID" value="AKJ01415.1"/>
    <property type="molecule type" value="Genomic_DNA"/>
</dbReference>
<dbReference type="SUPFAM" id="SSF51905">
    <property type="entry name" value="FAD/NAD(P)-binding domain"/>
    <property type="match status" value="1"/>
</dbReference>
<sequence length="521" mass="58019">MKSWLRFSWLMTMALALQACAGWSQRTHPCAATHPAYQGREAPVVIVGAGLTGLTLAYELKKAGIDALLVEAAPRIGGRVQTIHFPDGATAEAHMEEYFERSPAVKLLKELELELNTDVPHSSVRIDGRIHPYPEDGGIDKYLEGLFDETERTAFLQWNEKAWRLYEQLHASHYAGKPLPPELAGLMRLSFAEFVARDQLPRKVSEWIRVTVEPEMAIEWDQISALDGIDEMRLFLKSPQGFGERNHHVSGGNTRFIEALAARLRPEQLLTQARVTAIVQTDSGVKLRVLENDRCYRDISGQLAVVTIPVNHLGRLQFSPALSPEKKRAIATTRMGSYIKIHLRVSPKAAGLWELQGTNVLTLLSDSIAGSIYDVSELQDDTEEGNRTLTLLLHARFARSLLNASHDEVRDKALEGLENLFPGIGEHVQSSEIFVYPQAVAYWPLELERSRFDALAQELRQPQGRLYIGGDTTEDSHSEGAVIAACRMARQILERQAGQRVPAQAGVTPWKSTICPSAQAE</sequence>
<evidence type="ECO:0000313" key="11">
    <source>
        <dbReference type="Proteomes" id="UP000035579"/>
    </source>
</evidence>
<evidence type="ECO:0000313" key="12">
    <source>
        <dbReference type="Proteomes" id="UP000256345"/>
    </source>
</evidence>
<gene>
    <name evidence="9" type="ORF">AA314_03041</name>
    <name evidence="10" type="ORF">ATI61_103122</name>
</gene>
<dbReference type="AlphaFoldDB" id="A0AAC8Q5J2"/>
<accession>A0AAC8Q5J2</accession>
<evidence type="ECO:0000313" key="10">
    <source>
        <dbReference type="EMBL" id="REG34229.1"/>
    </source>
</evidence>
<keyword evidence="12" id="KW-1185">Reference proteome</keyword>
<reference evidence="9 11" key="1">
    <citation type="submission" date="2015-05" db="EMBL/GenBank/DDBJ databases">
        <title>Genome assembly of Archangium gephyra DSM 2261.</title>
        <authorList>
            <person name="Sharma G."/>
            <person name="Subramanian S."/>
        </authorList>
    </citation>
    <scope>NUCLEOTIDE SEQUENCE [LARGE SCALE GENOMIC DNA]</scope>
    <source>
        <strain evidence="9 11">DSM 2261</strain>
    </source>
</reference>
<keyword evidence="7" id="KW-0732">Signal</keyword>
<dbReference type="PROSITE" id="PS51257">
    <property type="entry name" value="PROKAR_LIPOPROTEIN"/>
    <property type="match status" value="1"/>
</dbReference>
<evidence type="ECO:0000259" key="8">
    <source>
        <dbReference type="Pfam" id="PF01593"/>
    </source>
</evidence>
<dbReference type="GO" id="GO:0009851">
    <property type="term" value="P:auxin biosynthetic process"/>
    <property type="evidence" value="ECO:0007669"/>
    <property type="project" value="UniProtKB-KW"/>
</dbReference>